<evidence type="ECO:0000313" key="4">
    <source>
        <dbReference type="Proteomes" id="UP000017184"/>
    </source>
</evidence>
<keyword evidence="4" id="KW-1185">Reference proteome</keyword>
<feature type="coiled-coil region" evidence="1">
    <location>
        <begin position="8"/>
        <end position="64"/>
    </location>
</feature>
<dbReference type="eggNOG" id="ENOG5033HSU">
    <property type="taxonomic scope" value="Bacteria"/>
</dbReference>
<dbReference type="HOGENOM" id="CLU_142668_5_1_4"/>
<evidence type="ECO:0000259" key="2">
    <source>
        <dbReference type="Pfam" id="PF24160"/>
    </source>
</evidence>
<gene>
    <name evidence="3" type="ORF">Cenrod_1434</name>
</gene>
<proteinExistence type="predicted"/>
<dbReference type="Proteomes" id="UP000017184">
    <property type="component" value="Chromosome"/>
</dbReference>
<dbReference type="EMBL" id="CP004885">
    <property type="protein sequence ID" value="AGX87521.1"/>
    <property type="molecule type" value="Genomic_DNA"/>
</dbReference>
<dbReference type="OrthoDB" id="5339985at2"/>
<dbReference type="RefSeq" id="WP_022772997.1">
    <property type="nucleotide sequence ID" value="NC_022576.1"/>
</dbReference>
<reference evidence="3 4" key="1">
    <citation type="journal article" date="2013" name="Genome Biol.">
        <title>Genomic analysis reveals key aspects of prokaryotic symbiosis in the phototrophic consortium "Chlorochromatium aggregatum".</title>
        <authorList>
            <person name="Liu Z."/>
            <person name="Muller J."/>
            <person name="Li T."/>
            <person name="Alvey R.M."/>
            <person name="Vogl K."/>
            <person name="Frigaard N.U."/>
            <person name="Rockwell N.C."/>
            <person name="Boyd E.S."/>
            <person name="Tomsho L.P."/>
            <person name="Schuster S.C."/>
            <person name="Henke P."/>
            <person name="Rohde M."/>
            <person name="Overmann J."/>
            <person name="Bryant D.A."/>
        </authorList>
    </citation>
    <scope>NUCLEOTIDE SEQUENCE [LARGE SCALE GENOMIC DNA]</scope>
    <source>
        <strain evidence="3">CR</strain>
    </source>
</reference>
<accession>U5N7K9</accession>
<protein>
    <recommendedName>
        <fullName evidence="2">Root UVB sensitive protein C-terminal domain-containing protein</fullName>
    </recommendedName>
</protein>
<dbReference type="STRING" id="946483.Cenrod_1434"/>
<evidence type="ECO:0000256" key="1">
    <source>
        <dbReference type="SAM" id="Coils"/>
    </source>
</evidence>
<dbReference type="AlphaFoldDB" id="U5N7K9"/>
<feature type="domain" description="Root UVB sensitive protein C-terminal" evidence="2">
    <location>
        <begin position="4"/>
        <end position="87"/>
    </location>
</feature>
<keyword evidence="1" id="KW-0175">Coiled coil</keyword>
<sequence length="94" mass="10902">MTTREAYIEKMKTQLDELNVRMEHLGNKAAEVQASMHATYVEDMAQLRAQSVQAIKKMEELKATGEDRWDAMVAEMEKVRDAFVHSFSYFKSQL</sequence>
<name>U5N7K9_9BURK</name>
<dbReference type="InterPro" id="IPR055412">
    <property type="entry name" value="UVB_sens_C"/>
</dbReference>
<dbReference type="Pfam" id="PF24160">
    <property type="entry name" value="UVB_sens_C"/>
    <property type="match status" value="1"/>
</dbReference>
<evidence type="ECO:0000313" key="3">
    <source>
        <dbReference type="EMBL" id="AGX87521.1"/>
    </source>
</evidence>
<organism evidence="3 4">
    <name type="scientific">Candidatus Symbiobacter mobilis CR</name>
    <dbReference type="NCBI Taxonomy" id="946483"/>
    <lineage>
        <taxon>Bacteria</taxon>
        <taxon>Pseudomonadati</taxon>
        <taxon>Pseudomonadota</taxon>
        <taxon>Betaproteobacteria</taxon>
        <taxon>Burkholderiales</taxon>
        <taxon>Comamonadaceae</taxon>
    </lineage>
</organism>
<dbReference type="KEGG" id="cbx:Cenrod_1434"/>